<dbReference type="SMART" id="SM00033">
    <property type="entry name" value="CH"/>
    <property type="match status" value="1"/>
</dbReference>
<dbReference type="PROSITE" id="PS50021">
    <property type="entry name" value="CH"/>
    <property type="match status" value="1"/>
</dbReference>
<dbReference type="PANTHER" id="PTHR23167:SF52">
    <property type="entry name" value="SMOOTHELIN"/>
    <property type="match status" value="1"/>
</dbReference>
<evidence type="ECO:0000256" key="2">
    <source>
        <dbReference type="ARBA" id="ARBA00023054"/>
    </source>
</evidence>
<name>A0A7J7UHJ0_PIPKU</name>
<dbReference type="FunFam" id="1.10.418.10:FF:000009">
    <property type="entry name" value="smoothelin isoform X2"/>
    <property type="match status" value="1"/>
</dbReference>
<reference evidence="7 8" key="1">
    <citation type="journal article" date="2020" name="Nature">
        <title>Six reference-quality genomes reveal evolution of bat adaptations.</title>
        <authorList>
            <person name="Jebb D."/>
            <person name="Huang Z."/>
            <person name="Pippel M."/>
            <person name="Hughes G.M."/>
            <person name="Lavrichenko K."/>
            <person name="Devanna P."/>
            <person name="Winkler S."/>
            <person name="Jermiin L.S."/>
            <person name="Skirmuntt E.C."/>
            <person name="Katzourakis A."/>
            <person name="Burkitt-Gray L."/>
            <person name="Ray D.A."/>
            <person name="Sullivan K.A.M."/>
            <person name="Roscito J.G."/>
            <person name="Kirilenko B.M."/>
            <person name="Davalos L.M."/>
            <person name="Corthals A.P."/>
            <person name="Power M.L."/>
            <person name="Jones G."/>
            <person name="Ransome R.D."/>
            <person name="Dechmann D.K.N."/>
            <person name="Locatelli A.G."/>
            <person name="Puechmaille S.J."/>
            <person name="Fedrigo O."/>
            <person name="Jarvis E.D."/>
            <person name="Hiller M."/>
            <person name="Vernes S.C."/>
            <person name="Myers E.W."/>
            <person name="Teeling E.C."/>
        </authorList>
    </citation>
    <scope>NUCLEOTIDE SEQUENCE [LARGE SCALE GENOMIC DNA]</scope>
    <source>
        <strain evidence="7">MPipKuh1</strain>
        <tissue evidence="7">Flight muscle</tissue>
    </source>
</reference>
<sequence length="443" mass="48175">MPGVPGPASELTAALEERLSQALEELRAVAEAGRAAVTQAAEEAVSAVEPVARATEELRAETAALSRRLDALGRQVEALSLRLGVPLVPDLEPELEPSELLLAAADPEALFQAAEGAGTPVAHPPAFSTRRSSSAGLAHCSSLMEPKPAEPPAAAVDVAAVDVANGTEQTQVDKTPERRSPLSTEELMAIEDEDVLDKMLDQTTDFQERKLIRAALRELRQKKRDGGGSTVVQTKTFSSSSSSKKMGSIFDREDESSPRTGSLAALEKRQAEKKKELMKAQSLPKTSASQARKAMIEKLEKEGAAGSPGGPRAAVQRSTSFGVPNANSIKQMLLDWCRAKTRGYEHVDIQNFSSSWSDGMAFCALVHNFFPEAFDYGQLSPQNRRQNFEVAFSSAETHADCPQLLDTEDMVRLREPDWKCVYTYIQEFYRCLVQKGLVKTKKS</sequence>
<dbReference type="PANTHER" id="PTHR23167">
    <property type="entry name" value="CALPONIN HOMOLOGY DOMAIN-CONTAINING PROTEIN DDB_G0272472-RELATED"/>
    <property type="match status" value="1"/>
</dbReference>
<evidence type="ECO:0000313" key="7">
    <source>
        <dbReference type="EMBL" id="KAF6312246.1"/>
    </source>
</evidence>
<keyword evidence="2 4" id="KW-0175">Coiled coil</keyword>
<organism evidence="7 8">
    <name type="scientific">Pipistrellus kuhlii</name>
    <name type="common">Kuhl's pipistrelle</name>
    <dbReference type="NCBI Taxonomy" id="59472"/>
    <lineage>
        <taxon>Eukaryota</taxon>
        <taxon>Metazoa</taxon>
        <taxon>Chordata</taxon>
        <taxon>Craniata</taxon>
        <taxon>Vertebrata</taxon>
        <taxon>Euteleostomi</taxon>
        <taxon>Mammalia</taxon>
        <taxon>Eutheria</taxon>
        <taxon>Laurasiatheria</taxon>
        <taxon>Chiroptera</taxon>
        <taxon>Yangochiroptera</taxon>
        <taxon>Vespertilionidae</taxon>
        <taxon>Pipistrellus</taxon>
    </lineage>
</organism>
<dbReference type="InterPro" id="IPR050540">
    <property type="entry name" value="F-actin_Monoox_Mical"/>
</dbReference>
<dbReference type="InterPro" id="IPR036872">
    <property type="entry name" value="CH_dom_sf"/>
</dbReference>
<protein>
    <submittedName>
        <fullName evidence="7">Smoothelin</fullName>
    </submittedName>
</protein>
<dbReference type="CDD" id="cd21259">
    <property type="entry name" value="CH_SMTNB"/>
    <property type="match status" value="1"/>
</dbReference>
<dbReference type="Gene3D" id="1.10.418.10">
    <property type="entry name" value="Calponin-like domain"/>
    <property type="match status" value="1"/>
</dbReference>
<evidence type="ECO:0000256" key="3">
    <source>
        <dbReference type="ARBA" id="ARBA00061655"/>
    </source>
</evidence>
<dbReference type="Pfam" id="PF00307">
    <property type="entry name" value="CH"/>
    <property type="match status" value="1"/>
</dbReference>
<dbReference type="InterPro" id="IPR022189">
    <property type="entry name" value="SMTN"/>
</dbReference>
<evidence type="ECO:0000256" key="1">
    <source>
        <dbReference type="ARBA" id="ARBA00022553"/>
    </source>
</evidence>
<keyword evidence="8" id="KW-1185">Reference proteome</keyword>
<gene>
    <name evidence="7" type="ORF">mPipKuh1_016332</name>
</gene>
<dbReference type="SUPFAM" id="SSF47576">
    <property type="entry name" value="Calponin-homology domain, CH-domain"/>
    <property type="match status" value="1"/>
</dbReference>
<evidence type="ECO:0000313" key="8">
    <source>
        <dbReference type="Proteomes" id="UP000558488"/>
    </source>
</evidence>
<keyword evidence="1" id="KW-0597">Phosphoprotein</keyword>
<comment type="caution">
    <text evidence="7">The sequence shown here is derived from an EMBL/GenBank/DDBJ whole genome shotgun (WGS) entry which is preliminary data.</text>
</comment>
<dbReference type="Proteomes" id="UP000558488">
    <property type="component" value="Unassembled WGS sequence"/>
</dbReference>
<dbReference type="InterPro" id="IPR001715">
    <property type="entry name" value="CH_dom"/>
</dbReference>
<evidence type="ECO:0000256" key="5">
    <source>
        <dbReference type="SAM" id="MobiDB-lite"/>
    </source>
</evidence>
<feature type="domain" description="Calponin-homology (CH)" evidence="6">
    <location>
        <begin position="327"/>
        <end position="433"/>
    </location>
</feature>
<evidence type="ECO:0000259" key="6">
    <source>
        <dbReference type="PROSITE" id="PS50021"/>
    </source>
</evidence>
<dbReference type="Pfam" id="PF12510">
    <property type="entry name" value="Smoothelin"/>
    <property type="match status" value="1"/>
</dbReference>
<dbReference type="AlphaFoldDB" id="A0A7J7UHJ0"/>
<feature type="region of interest" description="Disordered" evidence="5">
    <location>
        <begin position="222"/>
        <end position="295"/>
    </location>
</feature>
<proteinExistence type="inferred from homology"/>
<feature type="compositionally biased region" description="Basic and acidic residues" evidence="5">
    <location>
        <begin position="266"/>
        <end position="278"/>
    </location>
</feature>
<comment type="similarity">
    <text evidence="3">Belongs to the smoothelin family.</text>
</comment>
<dbReference type="EMBL" id="JACAGB010000020">
    <property type="protein sequence ID" value="KAF6312246.1"/>
    <property type="molecule type" value="Genomic_DNA"/>
</dbReference>
<accession>A0A7J7UHJ0</accession>
<feature type="coiled-coil region" evidence="4">
    <location>
        <begin position="12"/>
        <end position="75"/>
    </location>
</feature>
<evidence type="ECO:0000256" key="4">
    <source>
        <dbReference type="SAM" id="Coils"/>
    </source>
</evidence>